<organism evidence="1 2">
    <name type="scientific">Streptomyces maoxianensis</name>
    <dbReference type="NCBI Taxonomy" id="1459942"/>
    <lineage>
        <taxon>Bacteria</taxon>
        <taxon>Bacillati</taxon>
        <taxon>Actinomycetota</taxon>
        <taxon>Actinomycetes</taxon>
        <taxon>Kitasatosporales</taxon>
        <taxon>Streptomycetaceae</taxon>
        <taxon>Streptomyces</taxon>
    </lineage>
</organism>
<dbReference type="EMBL" id="JBHSFE010000022">
    <property type="protein sequence ID" value="MFC4611270.1"/>
    <property type="molecule type" value="Genomic_DNA"/>
</dbReference>
<keyword evidence="2" id="KW-1185">Reference proteome</keyword>
<sequence>MTSVAEHTEADGKMDSHVMYQVKGTAGPVHHADTAVAVTNATFTRDAKV</sequence>
<reference evidence="2" key="1">
    <citation type="journal article" date="2019" name="Int. J. Syst. Evol. Microbiol.">
        <title>The Global Catalogue of Microorganisms (GCM) 10K type strain sequencing project: providing services to taxonomists for standard genome sequencing and annotation.</title>
        <authorList>
            <consortium name="The Broad Institute Genomics Platform"/>
            <consortium name="The Broad Institute Genome Sequencing Center for Infectious Disease"/>
            <person name="Wu L."/>
            <person name="Ma J."/>
        </authorList>
    </citation>
    <scope>NUCLEOTIDE SEQUENCE [LARGE SCALE GENOMIC DNA]</scope>
    <source>
        <strain evidence="2">CGMCC 4.7139</strain>
    </source>
</reference>
<accession>A0ABV9GDZ4</accession>
<comment type="caution">
    <text evidence="1">The sequence shown here is derived from an EMBL/GenBank/DDBJ whole genome shotgun (WGS) entry which is preliminary data.</text>
</comment>
<gene>
    <name evidence="1" type="ORF">ACFO9E_26250</name>
</gene>
<proteinExistence type="predicted"/>
<evidence type="ECO:0000313" key="1">
    <source>
        <dbReference type="EMBL" id="MFC4611270.1"/>
    </source>
</evidence>
<dbReference type="RefSeq" id="WP_381200184.1">
    <property type="nucleotide sequence ID" value="NZ_JBHSFE010000022.1"/>
</dbReference>
<protein>
    <submittedName>
        <fullName evidence="1">Uncharacterized protein</fullName>
    </submittedName>
</protein>
<evidence type="ECO:0000313" key="2">
    <source>
        <dbReference type="Proteomes" id="UP001595993"/>
    </source>
</evidence>
<dbReference type="Proteomes" id="UP001595993">
    <property type="component" value="Unassembled WGS sequence"/>
</dbReference>
<name>A0ABV9GDZ4_9ACTN</name>